<keyword evidence="3" id="KW-1185">Reference proteome</keyword>
<gene>
    <name evidence="2" type="ORF">SCP_1101940</name>
</gene>
<dbReference type="EMBL" id="BFAD01000011">
    <property type="protein sequence ID" value="GBE87517.1"/>
    <property type="molecule type" value="Genomic_DNA"/>
</dbReference>
<evidence type="ECO:0000256" key="1">
    <source>
        <dbReference type="SAM" id="MobiDB-lite"/>
    </source>
</evidence>
<reference evidence="2 3" key="1">
    <citation type="journal article" date="2018" name="Sci. Rep.">
        <title>Genome sequence of the cauliflower mushroom Sparassis crispa (Hanabiratake) and its association with beneficial usage.</title>
        <authorList>
            <person name="Kiyama R."/>
            <person name="Furutani Y."/>
            <person name="Kawaguchi K."/>
            <person name="Nakanishi T."/>
        </authorList>
    </citation>
    <scope>NUCLEOTIDE SEQUENCE [LARGE SCALE GENOMIC DNA]</scope>
</reference>
<feature type="region of interest" description="Disordered" evidence="1">
    <location>
        <begin position="26"/>
        <end position="63"/>
    </location>
</feature>
<feature type="compositionally biased region" description="Basic and acidic residues" evidence="1">
    <location>
        <begin position="52"/>
        <end position="63"/>
    </location>
</feature>
<proteinExistence type="predicted"/>
<name>A0A401GZC2_9APHY</name>
<protein>
    <submittedName>
        <fullName evidence="2">Uncharacterized protein</fullName>
    </submittedName>
</protein>
<dbReference type="AlphaFoldDB" id="A0A401GZC2"/>
<comment type="caution">
    <text evidence="2">The sequence shown here is derived from an EMBL/GenBank/DDBJ whole genome shotgun (WGS) entry which is preliminary data.</text>
</comment>
<dbReference type="GeneID" id="38784434"/>
<sequence>MLALHGPGQTSGPPQFWSEVGLLTNGASLPKRSSRPLSSANSGEPEQCAILKGREMEAEQQQR</sequence>
<evidence type="ECO:0000313" key="3">
    <source>
        <dbReference type="Proteomes" id="UP000287166"/>
    </source>
</evidence>
<feature type="compositionally biased region" description="Low complexity" evidence="1">
    <location>
        <begin position="27"/>
        <end position="40"/>
    </location>
</feature>
<organism evidence="2 3">
    <name type="scientific">Sparassis crispa</name>
    <dbReference type="NCBI Taxonomy" id="139825"/>
    <lineage>
        <taxon>Eukaryota</taxon>
        <taxon>Fungi</taxon>
        <taxon>Dikarya</taxon>
        <taxon>Basidiomycota</taxon>
        <taxon>Agaricomycotina</taxon>
        <taxon>Agaricomycetes</taxon>
        <taxon>Polyporales</taxon>
        <taxon>Sparassidaceae</taxon>
        <taxon>Sparassis</taxon>
    </lineage>
</organism>
<dbReference type="RefSeq" id="XP_027618430.1">
    <property type="nucleotide sequence ID" value="XM_027762629.1"/>
</dbReference>
<evidence type="ECO:0000313" key="2">
    <source>
        <dbReference type="EMBL" id="GBE87517.1"/>
    </source>
</evidence>
<dbReference type="Proteomes" id="UP000287166">
    <property type="component" value="Unassembled WGS sequence"/>
</dbReference>
<dbReference type="InParanoid" id="A0A401GZC2"/>
<accession>A0A401GZC2</accession>